<evidence type="ECO:0000313" key="5">
    <source>
        <dbReference type="Proteomes" id="UP000199118"/>
    </source>
</evidence>
<dbReference type="SUPFAM" id="SSF50475">
    <property type="entry name" value="FMN-binding split barrel"/>
    <property type="match status" value="1"/>
</dbReference>
<reference evidence="4 5" key="1">
    <citation type="submission" date="2016-10" db="EMBL/GenBank/DDBJ databases">
        <authorList>
            <person name="de Groot N.N."/>
        </authorList>
    </citation>
    <scope>NUCLEOTIDE SEQUENCE [LARGE SCALE GENOMIC DNA]</scope>
    <source>
        <strain evidence="4 5">DSM 17890</strain>
    </source>
</reference>
<dbReference type="Gene3D" id="2.30.110.10">
    <property type="entry name" value="Electron Transport, Fmn-binding Protein, Chain A"/>
    <property type="match status" value="1"/>
</dbReference>
<dbReference type="RefSeq" id="WP_092681759.1">
    <property type="nucleotide sequence ID" value="NZ_FNMZ01000003.1"/>
</dbReference>
<dbReference type="AlphaFoldDB" id="A0A1H2Z501"/>
<dbReference type="InterPro" id="IPR050268">
    <property type="entry name" value="NADH-dep_flavin_reductase"/>
</dbReference>
<dbReference type="STRING" id="356660.SAMN05444336_103373"/>
<keyword evidence="2" id="KW-0560">Oxidoreductase</keyword>
<evidence type="ECO:0000256" key="2">
    <source>
        <dbReference type="ARBA" id="ARBA00023002"/>
    </source>
</evidence>
<dbReference type="OrthoDB" id="9792858at2"/>
<protein>
    <submittedName>
        <fullName evidence="4">NADH-FMN oxidoreductase RutF, flavin reductase (DIM6/NTAB) family</fullName>
    </submittedName>
</protein>
<dbReference type="InterPro" id="IPR012349">
    <property type="entry name" value="Split_barrel_FMN-bd"/>
</dbReference>
<feature type="domain" description="Flavin reductase like" evidence="3">
    <location>
        <begin position="24"/>
        <end position="167"/>
    </location>
</feature>
<evidence type="ECO:0000256" key="1">
    <source>
        <dbReference type="ARBA" id="ARBA00008898"/>
    </source>
</evidence>
<keyword evidence="5" id="KW-1185">Reference proteome</keyword>
<dbReference type="GO" id="GO:0010181">
    <property type="term" value="F:FMN binding"/>
    <property type="evidence" value="ECO:0007669"/>
    <property type="project" value="InterPro"/>
</dbReference>
<comment type="similarity">
    <text evidence="1">Belongs to the non-flavoprotein flavin reductase family.</text>
</comment>
<sequence length="179" mass="19079">MADPIPHPDRAADAEAADRLRRALGRFATGVTVITTRAPDGAALGFTANSFNSVSLNPPLILWSLARKSERLGAYRGADSYAVNVLAAHQEGLARQFAGPAETRFRDVDWREGLGGAPVLAGALAVFECAHEAVYPAGDHELFIGRVERVTETPGDPLTFFGGGFFTLLGEYRPPAEEG</sequence>
<dbReference type="EMBL" id="FNMZ01000003">
    <property type="protein sequence ID" value="SDX12553.1"/>
    <property type="molecule type" value="Genomic_DNA"/>
</dbReference>
<organism evidence="4 5">
    <name type="scientific">Albimonas donghaensis</name>
    <dbReference type="NCBI Taxonomy" id="356660"/>
    <lineage>
        <taxon>Bacteria</taxon>
        <taxon>Pseudomonadati</taxon>
        <taxon>Pseudomonadota</taxon>
        <taxon>Alphaproteobacteria</taxon>
        <taxon>Rhodobacterales</taxon>
        <taxon>Paracoccaceae</taxon>
        <taxon>Albimonas</taxon>
    </lineage>
</organism>
<name>A0A1H2Z501_9RHOB</name>
<accession>A0A1H2Z501</accession>
<dbReference type="InterPro" id="IPR002563">
    <property type="entry name" value="Flavin_Rdtase-like_dom"/>
</dbReference>
<evidence type="ECO:0000259" key="3">
    <source>
        <dbReference type="SMART" id="SM00903"/>
    </source>
</evidence>
<gene>
    <name evidence="4" type="ORF">SAMN05444336_103373</name>
</gene>
<dbReference type="Proteomes" id="UP000199118">
    <property type="component" value="Unassembled WGS sequence"/>
</dbReference>
<evidence type="ECO:0000313" key="4">
    <source>
        <dbReference type="EMBL" id="SDX12553.1"/>
    </source>
</evidence>
<dbReference type="PANTHER" id="PTHR30466">
    <property type="entry name" value="FLAVIN REDUCTASE"/>
    <property type="match status" value="1"/>
</dbReference>
<dbReference type="SMART" id="SM00903">
    <property type="entry name" value="Flavin_Reduct"/>
    <property type="match status" value="1"/>
</dbReference>
<dbReference type="Pfam" id="PF01613">
    <property type="entry name" value="Flavin_Reduct"/>
    <property type="match status" value="1"/>
</dbReference>
<proteinExistence type="inferred from homology"/>
<dbReference type="PANTHER" id="PTHR30466:SF11">
    <property type="entry name" value="FLAVIN-DEPENDENT MONOOXYGENASE, REDUCTASE SUBUNIT HSAB"/>
    <property type="match status" value="1"/>
</dbReference>
<dbReference type="GO" id="GO:0042602">
    <property type="term" value="F:riboflavin reductase (NADPH) activity"/>
    <property type="evidence" value="ECO:0007669"/>
    <property type="project" value="TreeGrafter"/>
</dbReference>